<sequence length="112" mass="12341">ELPEYYAACDIFVLPSLYEHFGLVFAEAMACGKPIISTKVGAAPEVIGDGKAGLIVPPADPNALAWAISRLTTDKGLRKQMGEKGRHKVEKEYDWDLIAKRYAELYETILEG</sequence>
<dbReference type="Gene3D" id="3.40.50.2000">
    <property type="entry name" value="Glycogen Phosphorylase B"/>
    <property type="match status" value="2"/>
</dbReference>
<dbReference type="GO" id="GO:0016757">
    <property type="term" value="F:glycosyltransferase activity"/>
    <property type="evidence" value="ECO:0007669"/>
    <property type="project" value="InterPro"/>
</dbReference>
<dbReference type="InterPro" id="IPR001296">
    <property type="entry name" value="Glyco_trans_1"/>
</dbReference>
<dbReference type="SUPFAM" id="SSF53756">
    <property type="entry name" value="UDP-Glycosyltransferase/glycogen phosphorylase"/>
    <property type="match status" value="1"/>
</dbReference>
<comment type="caution">
    <text evidence="2">The sequence shown here is derived from an EMBL/GenBank/DDBJ whole genome shotgun (WGS) entry which is preliminary data.</text>
</comment>
<feature type="domain" description="Glycosyl transferase family 1" evidence="1">
    <location>
        <begin position="1"/>
        <end position="87"/>
    </location>
</feature>
<feature type="non-terminal residue" evidence="2">
    <location>
        <position position="1"/>
    </location>
</feature>
<dbReference type="CDD" id="cd03801">
    <property type="entry name" value="GT4_PimA-like"/>
    <property type="match status" value="1"/>
</dbReference>
<dbReference type="Pfam" id="PF00534">
    <property type="entry name" value="Glycos_transf_1"/>
    <property type="match status" value="1"/>
</dbReference>
<organism evidence="2">
    <name type="scientific">marine sediment metagenome</name>
    <dbReference type="NCBI Taxonomy" id="412755"/>
    <lineage>
        <taxon>unclassified sequences</taxon>
        <taxon>metagenomes</taxon>
        <taxon>ecological metagenomes</taxon>
    </lineage>
</organism>
<protein>
    <recommendedName>
        <fullName evidence="1">Glycosyl transferase family 1 domain-containing protein</fullName>
    </recommendedName>
</protein>
<gene>
    <name evidence="2" type="ORF">S06H3_50165</name>
</gene>
<dbReference type="AlphaFoldDB" id="X1PEW4"/>
<evidence type="ECO:0000259" key="1">
    <source>
        <dbReference type="Pfam" id="PF00534"/>
    </source>
</evidence>
<dbReference type="EMBL" id="BARV01031731">
    <property type="protein sequence ID" value="GAI40996.1"/>
    <property type="molecule type" value="Genomic_DNA"/>
</dbReference>
<evidence type="ECO:0000313" key="2">
    <source>
        <dbReference type="EMBL" id="GAI40996.1"/>
    </source>
</evidence>
<reference evidence="2" key="1">
    <citation type="journal article" date="2014" name="Front. Microbiol.">
        <title>High frequency of phylogenetically diverse reductive dehalogenase-homologous genes in deep subseafloor sedimentary metagenomes.</title>
        <authorList>
            <person name="Kawai M."/>
            <person name="Futagami T."/>
            <person name="Toyoda A."/>
            <person name="Takaki Y."/>
            <person name="Nishi S."/>
            <person name="Hori S."/>
            <person name="Arai W."/>
            <person name="Tsubouchi T."/>
            <person name="Morono Y."/>
            <person name="Uchiyama I."/>
            <person name="Ito T."/>
            <person name="Fujiyama A."/>
            <person name="Inagaki F."/>
            <person name="Takami H."/>
        </authorList>
    </citation>
    <scope>NUCLEOTIDE SEQUENCE</scope>
    <source>
        <strain evidence="2">Expedition CK06-06</strain>
    </source>
</reference>
<name>X1PEW4_9ZZZZ</name>
<dbReference type="PANTHER" id="PTHR12526">
    <property type="entry name" value="GLYCOSYLTRANSFERASE"/>
    <property type="match status" value="1"/>
</dbReference>
<proteinExistence type="predicted"/>
<accession>X1PEW4</accession>